<name>A0A3M9XK06_9HYPH</name>
<evidence type="ECO:0000313" key="2">
    <source>
        <dbReference type="EMBL" id="RNJ48105.1"/>
    </source>
</evidence>
<evidence type="ECO:0000313" key="3">
    <source>
        <dbReference type="Proteomes" id="UP000268623"/>
    </source>
</evidence>
<comment type="caution">
    <text evidence="2">The sequence shown here is derived from an EMBL/GenBank/DDBJ whole genome shotgun (WGS) entry which is preliminary data.</text>
</comment>
<dbReference type="Proteomes" id="UP000268623">
    <property type="component" value="Unassembled WGS sequence"/>
</dbReference>
<accession>A0A3M9XK06</accession>
<dbReference type="OrthoDB" id="9810922at2"/>
<sequence>MTDAEIRAIILELIGEIAPEADLASARDQNDLREVFDVDSMEFANLVIAIHDRLGVNIPEAHYNQLFTLAACRT</sequence>
<dbReference type="SUPFAM" id="SSF47336">
    <property type="entry name" value="ACP-like"/>
    <property type="match status" value="1"/>
</dbReference>
<dbReference type="Gene3D" id="1.10.1200.10">
    <property type="entry name" value="ACP-like"/>
    <property type="match status" value="1"/>
</dbReference>
<dbReference type="Pfam" id="PF00550">
    <property type="entry name" value="PP-binding"/>
    <property type="match status" value="1"/>
</dbReference>
<protein>
    <submittedName>
        <fullName evidence="2">Acyl carrier protein</fullName>
    </submittedName>
</protein>
<dbReference type="InterPro" id="IPR009081">
    <property type="entry name" value="PP-bd_ACP"/>
</dbReference>
<evidence type="ECO:0000259" key="1">
    <source>
        <dbReference type="Pfam" id="PF00550"/>
    </source>
</evidence>
<reference evidence="2 3" key="1">
    <citation type="submission" date="2018-08" db="EMBL/GenBank/DDBJ databases">
        <title>Genome sequence of Methylocystis hirsuta CSC1, a methanotroph able to accumulate PHAs.</title>
        <authorList>
            <person name="Bordel S."/>
            <person name="Rodriguez E."/>
            <person name="Gancedo J."/>
            <person name="Munoz R."/>
        </authorList>
    </citation>
    <scope>NUCLEOTIDE SEQUENCE [LARGE SCALE GENOMIC DNA]</scope>
    <source>
        <strain evidence="2 3">CSC1</strain>
    </source>
</reference>
<feature type="domain" description="Carrier" evidence="1">
    <location>
        <begin position="8"/>
        <end position="63"/>
    </location>
</feature>
<dbReference type="InterPro" id="IPR036736">
    <property type="entry name" value="ACP-like_sf"/>
</dbReference>
<proteinExistence type="predicted"/>
<dbReference type="EMBL" id="QWDD01000003">
    <property type="protein sequence ID" value="RNJ48105.1"/>
    <property type="molecule type" value="Genomic_DNA"/>
</dbReference>
<dbReference type="RefSeq" id="WP_123177851.1">
    <property type="nucleotide sequence ID" value="NZ_QWDD01000003.1"/>
</dbReference>
<dbReference type="AlphaFoldDB" id="A0A3M9XK06"/>
<keyword evidence="3" id="KW-1185">Reference proteome</keyword>
<gene>
    <name evidence="2" type="ORF">D1O30_19955</name>
</gene>
<organism evidence="2 3">
    <name type="scientific">Methylocystis hirsuta</name>
    <dbReference type="NCBI Taxonomy" id="369798"/>
    <lineage>
        <taxon>Bacteria</taxon>
        <taxon>Pseudomonadati</taxon>
        <taxon>Pseudomonadota</taxon>
        <taxon>Alphaproteobacteria</taxon>
        <taxon>Hyphomicrobiales</taxon>
        <taxon>Methylocystaceae</taxon>
        <taxon>Methylocystis</taxon>
    </lineage>
</organism>